<dbReference type="Pfam" id="PF13207">
    <property type="entry name" value="AAA_17"/>
    <property type="match status" value="1"/>
</dbReference>
<evidence type="ECO:0008006" key="3">
    <source>
        <dbReference type="Google" id="ProtNLM"/>
    </source>
</evidence>
<comment type="caution">
    <text evidence="1">The sequence shown here is derived from an EMBL/GenBank/DDBJ whole genome shotgun (WGS) entry which is preliminary data.</text>
</comment>
<evidence type="ECO:0000313" key="2">
    <source>
        <dbReference type="Proteomes" id="UP001501627"/>
    </source>
</evidence>
<sequence>MTIFIAGIHGVGKTYLAKPAAERLSLVYATASQLIREERGSITWDKNKQVDEVAENQAALLRAVKRINDNGNTLMLDGHLVLRKSINQHERLPEAVFRDLSCEAIILLTCSTEVVKKRLTERGDSSWSTQELEEFAKAEAEHSETVAGALEIPLICLSEPSIQDLIQALSGLRPSALTPHAA</sequence>
<keyword evidence="2" id="KW-1185">Reference proteome</keyword>
<accession>A0ABP7QZE9</accession>
<proteinExistence type="predicted"/>
<dbReference type="SUPFAM" id="SSF52540">
    <property type="entry name" value="P-loop containing nucleoside triphosphate hydrolases"/>
    <property type="match status" value="1"/>
</dbReference>
<dbReference type="Proteomes" id="UP001501627">
    <property type="component" value="Unassembled WGS sequence"/>
</dbReference>
<dbReference type="InterPro" id="IPR027417">
    <property type="entry name" value="P-loop_NTPase"/>
</dbReference>
<gene>
    <name evidence="1" type="ORF">GCM10022279_11840</name>
</gene>
<dbReference type="RefSeq" id="WP_091571020.1">
    <property type="nucleotide sequence ID" value="NZ_BAABBP010000008.1"/>
</dbReference>
<reference evidence="2" key="1">
    <citation type="journal article" date="2019" name="Int. J. Syst. Evol. Microbiol.">
        <title>The Global Catalogue of Microorganisms (GCM) 10K type strain sequencing project: providing services to taxonomists for standard genome sequencing and annotation.</title>
        <authorList>
            <consortium name="The Broad Institute Genomics Platform"/>
            <consortium name="The Broad Institute Genome Sequencing Center for Infectious Disease"/>
            <person name="Wu L."/>
            <person name="Ma J."/>
        </authorList>
    </citation>
    <scope>NUCLEOTIDE SEQUENCE [LARGE SCALE GENOMIC DNA]</scope>
    <source>
        <strain evidence="2">JCM 17561</strain>
    </source>
</reference>
<evidence type="ECO:0000313" key="1">
    <source>
        <dbReference type="EMBL" id="GAA3990358.1"/>
    </source>
</evidence>
<dbReference type="EMBL" id="BAABBP010000008">
    <property type="protein sequence ID" value="GAA3990358.1"/>
    <property type="molecule type" value="Genomic_DNA"/>
</dbReference>
<dbReference type="Gene3D" id="3.40.50.300">
    <property type="entry name" value="P-loop containing nucleotide triphosphate hydrolases"/>
    <property type="match status" value="1"/>
</dbReference>
<protein>
    <recommendedName>
        <fullName evidence="3">AAA family ATPase</fullName>
    </recommendedName>
</protein>
<name>A0ABP7QZE9_9BURK</name>
<organism evidence="1 2">
    <name type="scientific">Comamonas faecalis</name>
    <dbReference type="NCBI Taxonomy" id="1387849"/>
    <lineage>
        <taxon>Bacteria</taxon>
        <taxon>Pseudomonadati</taxon>
        <taxon>Pseudomonadota</taxon>
        <taxon>Betaproteobacteria</taxon>
        <taxon>Burkholderiales</taxon>
        <taxon>Comamonadaceae</taxon>
        <taxon>Comamonas</taxon>
    </lineage>
</organism>